<accession>A0A6A6DLS3</accession>
<proteinExistence type="predicted"/>
<dbReference type="AlphaFoldDB" id="A0A6A6DLS3"/>
<dbReference type="InterPro" id="IPR036397">
    <property type="entry name" value="RNaseH_sf"/>
</dbReference>
<dbReference type="EMBL" id="ML994661">
    <property type="protein sequence ID" value="KAF2179943.1"/>
    <property type="molecule type" value="Genomic_DNA"/>
</dbReference>
<dbReference type="OrthoDB" id="5410741at2759"/>
<dbReference type="Proteomes" id="UP000800200">
    <property type="component" value="Unassembled WGS sequence"/>
</dbReference>
<evidence type="ECO:0008006" key="4">
    <source>
        <dbReference type="Google" id="ProtNLM"/>
    </source>
</evidence>
<organism evidence="2 3">
    <name type="scientific">Zopfia rhizophila CBS 207.26</name>
    <dbReference type="NCBI Taxonomy" id="1314779"/>
    <lineage>
        <taxon>Eukaryota</taxon>
        <taxon>Fungi</taxon>
        <taxon>Dikarya</taxon>
        <taxon>Ascomycota</taxon>
        <taxon>Pezizomycotina</taxon>
        <taxon>Dothideomycetes</taxon>
        <taxon>Dothideomycetes incertae sedis</taxon>
        <taxon>Zopfiaceae</taxon>
        <taxon>Zopfia</taxon>
    </lineage>
</organism>
<sequence length="260" mass="30567">MYVASRRKVIRKENKTLRTSFGWENKDKPLFGHFDRVYYTDEAHYNVTGFKQALRVLREEGDRQEPQNIAQQFEQETNWAIHMYSYVNYYEKGPLWFYSEDDTDNNLLPTPKPPGRPRKRKNESPDAFAQRLIDWEANKPPEVEQEIKGAHMTQAYYTKHLLPLYIEALSKARMKDSSLSWFLQEDNDPSHGTKSDWNVAFKAKIENWICMIAHPAQSPDLNPIEGLWNILLQCVEQRILYGNARLKPGAEPEEEWDGTK</sequence>
<protein>
    <recommendedName>
        <fullName evidence="4">Tc1-like transposase DDE domain-containing protein</fullName>
    </recommendedName>
</protein>
<gene>
    <name evidence="2" type="ORF">K469DRAFT_594107</name>
</gene>
<dbReference type="Gene3D" id="3.30.420.10">
    <property type="entry name" value="Ribonuclease H-like superfamily/Ribonuclease H"/>
    <property type="match status" value="1"/>
</dbReference>
<evidence type="ECO:0000256" key="1">
    <source>
        <dbReference type="SAM" id="MobiDB-lite"/>
    </source>
</evidence>
<name>A0A6A6DLS3_9PEZI</name>
<reference evidence="2" key="1">
    <citation type="journal article" date="2020" name="Stud. Mycol.">
        <title>101 Dothideomycetes genomes: a test case for predicting lifestyles and emergence of pathogens.</title>
        <authorList>
            <person name="Haridas S."/>
            <person name="Albert R."/>
            <person name="Binder M."/>
            <person name="Bloem J."/>
            <person name="Labutti K."/>
            <person name="Salamov A."/>
            <person name="Andreopoulos B."/>
            <person name="Baker S."/>
            <person name="Barry K."/>
            <person name="Bills G."/>
            <person name="Bluhm B."/>
            <person name="Cannon C."/>
            <person name="Castanera R."/>
            <person name="Culley D."/>
            <person name="Daum C."/>
            <person name="Ezra D."/>
            <person name="Gonzalez J."/>
            <person name="Henrissat B."/>
            <person name="Kuo A."/>
            <person name="Liang C."/>
            <person name="Lipzen A."/>
            <person name="Lutzoni F."/>
            <person name="Magnuson J."/>
            <person name="Mondo S."/>
            <person name="Nolan M."/>
            <person name="Ohm R."/>
            <person name="Pangilinan J."/>
            <person name="Park H.-J."/>
            <person name="Ramirez L."/>
            <person name="Alfaro M."/>
            <person name="Sun H."/>
            <person name="Tritt A."/>
            <person name="Yoshinaga Y."/>
            <person name="Zwiers L.-H."/>
            <person name="Turgeon B."/>
            <person name="Goodwin S."/>
            <person name="Spatafora J."/>
            <person name="Crous P."/>
            <person name="Grigoriev I."/>
        </authorList>
    </citation>
    <scope>NUCLEOTIDE SEQUENCE</scope>
    <source>
        <strain evidence="2">CBS 207.26</strain>
    </source>
</reference>
<keyword evidence="3" id="KW-1185">Reference proteome</keyword>
<feature type="region of interest" description="Disordered" evidence="1">
    <location>
        <begin position="106"/>
        <end position="125"/>
    </location>
</feature>
<evidence type="ECO:0000313" key="2">
    <source>
        <dbReference type="EMBL" id="KAF2179943.1"/>
    </source>
</evidence>
<dbReference type="GO" id="GO:0003676">
    <property type="term" value="F:nucleic acid binding"/>
    <property type="evidence" value="ECO:0007669"/>
    <property type="project" value="InterPro"/>
</dbReference>
<evidence type="ECO:0000313" key="3">
    <source>
        <dbReference type="Proteomes" id="UP000800200"/>
    </source>
</evidence>